<dbReference type="InterPro" id="IPR004827">
    <property type="entry name" value="bZIP"/>
</dbReference>
<accession>A0ABR1R3H8</accession>
<organism evidence="3 4">
    <name type="scientific">Apiospora marii</name>
    <dbReference type="NCBI Taxonomy" id="335849"/>
    <lineage>
        <taxon>Eukaryota</taxon>
        <taxon>Fungi</taxon>
        <taxon>Dikarya</taxon>
        <taxon>Ascomycota</taxon>
        <taxon>Pezizomycotina</taxon>
        <taxon>Sordariomycetes</taxon>
        <taxon>Xylariomycetidae</taxon>
        <taxon>Amphisphaeriales</taxon>
        <taxon>Apiosporaceae</taxon>
        <taxon>Apiospora</taxon>
    </lineage>
</organism>
<evidence type="ECO:0000313" key="4">
    <source>
        <dbReference type="Proteomes" id="UP001396898"/>
    </source>
</evidence>
<keyword evidence="4" id="KW-1185">Reference proteome</keyword>
<proteinExistence type="predicted"/>
<comment type="caution">
    <text evidence="3">The sequence shown here is derived from an EMBL/GenBank/DDBJ whole genome shotgun (WGS) entry which is preliminary data.</text>
</comment>
<reference evidence="3 4" key="1">
    <citation type="submission" date="2023-01" db="EMBL/GenBank/DDBJ databases">
        <title>Analysis of 21 Apiospora genomes using comparative genomics revels a genus with tremendous synthesis potential of carbohydrate active enzymes and secondary metabolites.</title>
        <authorList>
            <person name="Sorensen T."/>
        </authorList>
    </citation>
    <scope>NUCLEOTIDE SEQUENCE [LARGE SCALE GENOMIC DNA]</scope>
    <source>
        <strain evidence="3 4">CBS 20057</strain>
    </source>
</reference>
<dbReference type="PROSITE" id="PS00036">
    <property type="entry name" value="BZIP_BASIC"/>
    <property type="match status" value="1"/>
</dbReference>
<protein>
    <recommendedName>
        <fullName evidence="2">BZIP domain-containing protein</fullName>
    </recommendedName>
</protein>
<evidence type="ECO:0000313" key="3">
    <source>
        <dbReference type="EMBL" id="KAK7998746.1"/>
    </source>
</evidence>
<feature type="domain" description="BZIP" evidence="2">
    <location>
        <begin position="130"/>
        <end position="143"/>
    </location>
</feature>
<evidence type="ECO:0000259" key="2">
    <source>
        <dbReference type="PROSITE" id="PS00036"/>
    </source>
</evidence>
<name>A0ABR1R3H8_9PEZI</name>
<gene>
    <name evidence="3" type="ORF">PG991_014941</name>
</gene>
<feature type="region of interest" description="Disordered" evidence="1">
    <location>
        <begin position="140"/>
        <end position="189"/>
    </location>
</feature>
<sequence>MCGGNLIPGSDDWQQHAQDELSGPHSILPYYSYEFGLGGSGIPTPDQFTNANQLVLAQQSAGGYGYPENQSFVWVAQSSQHGEPAQPFAQPQTEADPGNMAAIHDGLPPEIPTSLEASPSYEIVPVKSSKEKNRVAAAKCRQRAKEGNKGVVSQRGHTGKRESGIEGYQGRIRGGEAGIDTGRIQPPSM</sequence>
<evidence type="ECO:0000256" key="1">
    <source>
        <dbReference type="SAM" id="MobiDB-lite"/>
    </source>
</evidence>
<dbReference type="EMBL" id="JAQQWI010000020">
    <property type="protein sequence ID" value="KAK7998746.1"/>
    <property type="molecule type" value="Genomic_DNA"/>
</dbReference>
<dbReference type="Proteomes" id="UP001396898">
    <property type="component" value="Unassembled WGS sequence"/>
</dbReference>